<dbReference type="InterPro" id="IPR011990">
    <property type="entry name" value="TPR-like_helical_dom_sf"/>
</dbReference>
<dbReference type="PRINTS" id="PR00364">
    <property type="entry name" value="DISEASERSIST"/>
</dbReference>
<dbReference type="PANTHER" id="PTHR47691">
    <property type="entry name" value="REGULATOR-RELATED"/>
    <property type="match status" value="1"/>
</dbReference>
<dbReference type="GO" id="GO:0043531">
    <property type="term" value="F:ADP binding"/>
    <property type="evidence" value="ECO:0007669"/>
    <property type="project" value="InterPro"/>
</dbReference>
<dbReference type="Pfam" id="PF01381">
    <property type="entry name" value="HTH_3"/>
    <property type="match status" value="1"/>
</dbReference>
<accession>A0A2V4NW21</accession>
<sequence>MGVPVRFGSMVREYRLRRGWTQEDLAEESGVSVHAISMLEADRRKPRLSSVNALAQALGLGAAEHAELIAAARGQTARGQAGGGEQPAGRTGEPAAPPQQQAHRPIAQLPPDLPDFTSRADAVAAIRQAFGQGGTAGHTPVFAVTGPGGMGKTSLAVHAAHALRERYPDGQLFADLQGASANPVPPPELVARFLRALGVGPAEVPDTLDERSALYRSLLTDRRILVVLDDVGDGAQVRPVLPASSGCAVLLTSRSRLPELDGVARLELAAFTDQEARELLDRIAEPSALAADATATAELLAHCAGLPLALRITGSRLLTEPGRTVRTLTDRLADAADRLDELRVGDRAVRVSFEASYAQLDAEQARAFRLLGAAPTRSLGQAAATALLGREPVRTERLLVALTSRHLLQRVDQAAPVPRYGFHDLIRLYAQERSGAVDQSGEQRAADERLTLWYLHAARRAGLLLVPHARQTPVPPPPEHLPLPEFPAAEEAMAWCEAERANLVDLVRHTAGWAGDRVCWQLAHSLWPFFTLRRYWTDWAAVTETALDHARRSADREGEGLMLVQWGTLAHAQADYPAAIERYQEAARCLGPQDPAVTAMIEANLGVSYRQLRDFEPAVDHLTRAAEAFRAAGDRYGEAVCLLNLVPAQRILGRHESALAHSRLALAAFEELGSAYGQGHALHAATLVLVELGDLPQARETAEQAVALREAIGDRDGAASSLESLGALHRQLGDRPAAVAAWTRAEAHYEALGSPKAQAVREQLAQAAEE</sequence>
<feature type="domain" description="HTH cro/C1-type" evidence="2">
    <location>
        <begin position="11"/>
        <end position="65"/>
    </location>
</feature>
<dbReference type="InterPro" id="IPR027417">
    <property type="entry name" value="P-loop_NTPase"/>
</dbReference>
<dbReference type="SMART" id="SM00530">
    <property type="entry name" value="HTH_XRE"/>
    <property type="match status" value="1"/>
</dbReference>
<dbReference type="SMART" id="SM00028">
    <property type="entry name" value="TPR"/>
    <property type="match status" value="4"/>
</dbReference>
<dbReference type="Gene3D" id="1.25.40.10">
    <property type="entry name" value="Tetratricopeptide repeat domain"/>
    <property type="match status" value="1"/>
</dbReference>
<proteinExistence type="predicted"/>
<keyword evidence="4" id="KW-1185">Reference proteome</keyword>
<dbReference type="InterPro" id="IPR010982">
    <property type="entry name" value="Lambda_DNA-bd_dom_sf"/>
</dbReference>
<dbReference type="Pfam" id="PF13424">
    <property type="entry name" value="TPR_12"/>
    <property type="match status" value="1"/>
</dbReference>
<protein>
    <recommendedName>
        <fullName evidence="2">HTH cro/C1-type domain-containing protein</fullName>
    </recommendedName>
</protein>
<comment type="caution">
    <text evidence="3">The sequence shown here is derived from an EMBL/GenBank/DDBJ whole genome shotgun (WGS) entry which is preliminary data.</text>
</comment>
<dbReference type="InterPro" id="IPR001387">
    <property type="entry name" value="Cro/C1-type_HTH"/>
</dbReference>
<evidence type="ECO:0000256" key="1">
    <source>
        <dbReference type="SAM" id="MobiDB-lite"/>
    </source>
</evidence>
<dbReference type="PANTHER" id="PTHR47691:SF3">
    <property type="entry name" value="HTH-TYPE TRANSCRIPTIONAL REGULATOR RV0890C-RELATED"/>
    <property type="match status" value="1"/>
</dbReference>
<dbReference type="Gene3D" id="3.40.50.300">
    <property type="entry name" value="P-loop containing nucleotide triphosphate hydrolases"/>
    <property type="match status" value="1"/>
</dbReference>
<dbReference type="Gene3D" id="1.10.260.40">
    <property type="entry name" value="lambda repressor-like DNA-binding domains"/>
    <property type="match status" value="1"/>
</dbReference>
<reference evidence="3 4" key="1">
    <citation type="submission" date="2018-03" db="EMBL/GenBank/DDBJ databases">
        <title>Bioinformatic expansion and discovery of thiopeptide antibiotics.</title>
        <authorList>
            <person name="Schwalen C.J."/>
            <person name="Hudson G.A."/>
            <person name="Mitchell D.A."/>
        </authorList>
    </citation>
    <scope>NUCLEOTIDE SEQUENCE [LARGE SCALE GENOMIC DNA]</scope>
    <source>
        <strain evidence="3 4">ATCC 21389</strain>
    </source>
</reference>
<dbReference type="PROSITE" id="PS50943">
    <property type="entry name" value="HTH_CROC1"/>
    <property type="match status" value="1"/>
</dbReference>
<dbReference type="Pfam" id="PF00931">
    <property type="entry name" value="NB-ARC"/>
    <property type="match status" value="1"/>
</dbReference>
<dbReference type="GO" id="GO:0003677">
    <property type="term" value="F:DNA binding"/>
    <property type="evidence" value="ECO:0007669"/>
    <property type="project" value="InterPro"/>
</dbReference>
<dbReference type="CDD" id="cd00093">
    <property type="entry name" value="HTH_XRE"/>
    <property type="match status" value="1"/>
</dbReference>
<gene>
    <name evidence="3" type="ORF">C7C46_07155</name>
</gene>
<name>A0A2V4NW21_9ACTN</name>
<organism evidence="3 4">
    <name type="scientific">Streptomyces tateyamensis</name>
    <dbReference type="NCBI Taxonomy" id="565073"/>
    <lineage>
        <taxon>Bacteria</taxon>
        <taxon>Bacillati</taxon>
        <taxon>Actinomycetota</taxon>
        <taxon>Actinomycetes</taxon>
        <taxon>Kitasatosporales</taxon>
        <taxon>Streptomycetaceae</taxon>
        <taxon>Streptomyces</taxon>
    </lineage>
</organism>
<dbReference type="Proteomes" id="UP000248039">
    <property type="component" value="Unassembled WGS sequence"/>
</dbReference>
<dbReference type="InterPro" id="IPR002182">
    <property type="entry name" value="NB-ARC"/>
</dbReference>
<dbReference type="SUPFAM" id="SSF48452">
    <property type="entry name" value="TPR-like"/>
    <property type="match status" value="1"/>
</dbReference>
<dbReference type="SUPFAM" id="SSF52540">
    <property type="entry name" value="P-loop containing nucleoside triphosphate hydrolases"/>
    <property type="match status" value="1"/>
</dbReference>
<dbReference type="EMBL" id="PYBW01000024">
    <property type="protein sequence ID" value="PYC84685.1"/>
    <property type="molecule type" value="Genomic_DNA"/>
</dbReference>
<dbReference type="InterPro" id="IPR019734">
    <property type="entry name" value="TPR_rpt"/>
</dbReference>
<evidence type="ECO:0000313" key="4">
    <source>
        <dbReference type="Proteomes" id="UP000248039"/>
    </source>
</evidence>
<dbReference type="SUPFAM" id="SSF47413">
    <property type="entry name" value="lambda repressor-like DNA-binding domains"/>
    <property type="match status" value="1"/>
</dbReference>
<feature type="compositionally biased region" description="Low complexity" evidence="1">
    <location>
        <begin position="98"/>
        <end position="107"/>
    </location>
</feature>
<dbReference type="AlphaFoldDB" id="A0A2V4NW21"/>
<feature type="region of interest" description="Disordered" evidence="1">
    <location>
        <begin position="74"/>
        <end position="114"/>
    </location>
</feature>
<evidence type="ECO:0000259" key="2">
    <source>
        <dbReference type="PROSITE" id="PS50943"/>
    </source>
</evidence>
<evidence type="ECO:0000313" key="3">
    <source>
        <dbReference type="EMBL" id="PYC84685.1"/>
    </source>
</evidence>